<evidence type="ECO:0008006" key="3">
    <source>
        <dbReference type="Google" id="ProtNLM"/>
    </source>
</evidence>
<sequence length="216" mass="24122">MPAISPYTPLEPIEPTRPAYRRTRASSLLSTTSGISIRTAHELVKSRPTAIVVEPLEKHVVWGSFVPMNSAAVSLRKIVSKPHPKRLKLTLFEKRLPMPIYDPDSEDTPPTSPIPQITRTLSYHPVQRSPDSSSSPIFAVQGIPEPRTAKTNLHPVLANLERKSKLVSPKTDYCSTCKKPGRDFPRCGKCQNMWCSRECRLMGGRRHFCGSKNNAP</sequence>
<reference evidence="1 2" key="1">
    <citation type="submission" date="2014-04" db="EMBL/GenBank/DDBJ databases">
        <authorList>
            <consortium name="DOE Joint Genome Institute"/>
            <person name="Kuo A."/>
            <person name="Kohler A."/>
            <person name="Nagy L.G."/>
            <person name="Floudas D."/>
            <person name="Copeland A."/>
            <person name="Barry K.W."/>
            <person name="Cichocki N."/>
            <person name="Veneault-Fourrey C."/>
            <person name="LaButti K."/>
            <person name="Lindquist E.A."/>
            <person name="Lipzen A."/>
            <person name="Lundell T."/>
            <person name="Morin E."/>
            <person name="Murat C."/>
            <person name="Sun H."/>
            <person name="Tunlid A."/>
            <person name="Henrissat B."/>
            <person name="Grigoriev I.V."/>
            <person name="Hibbett D.S."/>
            <person name="Martin F."/>
            <person name="Nordberg H.P."/>
            <person name="Cantor M.N."/>
            <person name="Hua S.X."/>
        </authorList>
    </citation>
    <scope>NUCLEOTIDE SEQUENCE [LARGE SCALE GENOMIC DNA]</scope>
    <source>
        <strain evidence="1 2">LaAM-08-1</strain>
    </source>
</reference>
<dbReference type="OrthoDB" id="2526979at2759"/>
<dbReference type="HOGENOM" id="CLU_078306_0_0_1"/>
<proteinExistence type="predicted"/>
<keyword evidence="2" id="KW-1185">Reference proteome</keyword>
<dbReference type="Proteomes" id="UP000054477">
    <property type="component" value="Unassembled WGS sequence"/>
</dbReference>
<gene>
    <name evidence="1" type="ORF">K443DRAFT_481620</name>
</gene>
<accession>A0A0C9XER9</accession>
<name>A0A0C9XER9_9AGAR</name>
<reference evidence="2" key="2">
    <citation type="submission" date="2015-01" db="EMBL/GenBank/DDBJ databases">
        <title>Evolutionary Origins and Diversification of the Mycorrhizal Mutualists.</title>
        <authorList>
            <consortium name="DOE Joint Genome Institute"/>
            <consortium name="Mycorrhizal Genomics Consortium"/>
            <person name="Kohler A."/>
            <person name="Kuo A."/>
            <person name="Nagy L.G."/>
            <person name="Floudas D."/>
            <person name="Copeland A."/>
            <person name="Barry K.W."/>
            <person name="Cichocki N."/>
            <person name="Veneault-Fourrey C."/>
            <person name="LaButti K."/>
            <person name="Lindquist E.A."/>
            <person name="Lipzen A."/>
            <person name="Lundell T."/>
            <person name="Morin E."/>
            <person name="Murat C."/>
            <person name="Riley R."/>
            <person name="Ohm R."/>
            <person name="Sun H."/>
            <person name="Tunlid A."/>
            <person name="Henrissat B."/>
            <person name="Grigoriev I.V."/>
            <person name="Hibbett D.S."/>
            <person name="Martin F."/>
        </authorList>
    </citation>
    <scope>NUCLEOTIDE SEQUENCE [LARGE SCALE GENOMIC DNA]</scope>
    <source>
        <strain evidence="2">LaAM-08-1</strain>
    </source>
</reference>
<dbReference type="EMBL" id="KN838581">
    <property type="protein sequence ID" value="KIK03386.1"/>
    <property type="molecule type" value="Genomic_DNA"/>
</dbReference>
<protein>
    <recommendedName>
        <fullName evidence="3">HIT-type domain-containing protein</fullName>
    </recommendedName>
</protein>
<organism evidence="1 2">
    <name type="scientific">Laccaria amethystina LaAM-08-1</name>
    <dbReference type="NCBI Taxonomy" id="1095629"/>
    <lineage>
        <taxon>Eukaryota</taxon>
        <taxon>Fungi</taxon>
        <taxon>Dikarya</taxon>
        <taxon>Basidiomycota</taxon>
        <taxon>Agaricomycotina</taxon>
        <taxon>Agaricomycetes</taxon>
        <taxon>Agaricomycetidae</taxon>
        <taxon>Agaricales</taxon>
        <taxon>Agaricineae</taxon>
        <taxon>Hydnangiaceae</taxon>
        <taxon>Laccaria</taxon>
    </lineage>
</organism>
<dbReference type="AlphaFoldDB" id="A0A0C9XER9"/>
<evidence type="ECO:0000313" key="1">
    <source>
        <dbReference type="EMBL" id="KIK03386.1"/>
    </source>
</evidence>
<evidence type="ECO:0000313" key="2">
    <source>
        <dbReference type="Proteomes" id="UP000054477"/>
    </source>
</evidence>